<keyword evidence="5" id="KW-1185">Reference proteome</keyword>
<dbReference type="Gene3D" id="3.90.850.10">
    <property type="entry name" value="Fumarylacetoacetase-like, C-terminal domain"/>
    <property type="match status" value="1"/>
</dbReference>
<proteinExistence type="predicted"/>
<feature type="domain" description="Fumarylacetoacetase-like C-terminal" evidence="2">
    <location>
        <begin position="67"/>
        <end position="262"/>
    </location>
</feature>
<dbReference type="SUPFAM" id="SSF56529">
    <property type="entry name" value="FAH"/>
    <property type="match status" value="1"/>
</dbReference>
<dbReference type="EMBL" id="JACHJY010000003">
    <property type="protein sequence ID" value="MBB4981559.1"/>
    <property type="molecule type" value="Genomic_DNA"/>
</dbReference>
<evidence type="ECO:0000259" key="3">
    <source>
        <dbReference type="Pfam" id="PF10370"/>
    </source>
</evidence>
<dbReference type="Gene3D" id="2.30.30.370">
    <property type="entry name" value="FAH"/>
    <property type="match status" value="1"/>
</dbReference>
<accession>A0A7W7XAJ7</accession>
<dbReference type="RefSeq" id="WP_184930832.1">
    <property type="nucleotide sequence ID" value="NZ_JACHJY010000003.1"/>
</dbReference>
<comment type="caution">
    <text evidence="4">The sequence shown here is derived from an EMBL/GenBank/DDBJ whole genome shotgun (WGS) entry which is preliminary data.</text>
</comment>
<sequence length="264" mass="28132">MRLTGESQRLARFEWKGDVLHGRLIAEGGDDVLEVLSADPVRGAAELTGRLLPLHDVRLLAPVSPGKIVAVGRNYADHIAELSLDTPTAPRLFFKPPSAVIGPGEPIRYPAQSHEVHYEAELAVVIGRTARNVPAERALDYVFGYTCANDVTARDIQREDGQPSWAKAFDTFCPLGPWITTNLDPTELVVRCDVNGEERQSAGTDTMLHPVASLLAYITAAVTLEPGDVLLTGTPAGVGPIAPGDEVAVHVSGIGALVNPVVGR</sequence>
<organism evidence="4 5">
    <name type="scientific">Streptomyces nymphaeiformis</name>
    <dbReference type="NCBI Taxonomy" id="2663842"/>
    <lineage>
        <taxon>Bacteria</taxon>
        <taxon>Bacillati</taxon>
        <taxon>Actinomycetota</taxon>
        <taxon>Actinomycetes</taxon>
        <taxon>Kitasatosporales</taxon>
        <taxon>Streptomycetaceae</taxon>
        <taxon>Streptomyces</taxon>
    </lineage>
</organism>
<dbReference type="InterPro" id="IPR018833">
    <property type="entry name" value="Rv2993c-like_N"/>
</dbReference>
<evidence type="ECO:0000313" key="5">
    <source>
        <dbReference type="Proteomes" id="UP000582643"/>
    </source>
</evidence>
<gene>
    <name evidence="4" type="ORF">GGE06_002469</name>
</gene>
<dbReference type="InterPro" id="IPR036663">
    <property type="entry name" value="Fumarylacetoacetase_C_sf"/>
</dbReference>
<dbReference type="GO" id="GO:0018773">
    <property type="term" value="F:acetylpyruvate hydrolase activity"/>
    <property type="evidence" value="ECO:0007669"/>
    <property type="project" value="TreeGrafter"/>
</dbReference>
<dbReference type="GO" id="GO:0046872">
    <property type="term" value="F:metal ion binding"/>
    <property type="evidence" value="ECO:0007669"/>
    <property type="project" value="UniProtKB-KW"/>
</dbReference>
<dbReference type="AlphaFoldDB" id="A0A7W7XAJ7"/>
<dbReference type="GO" id="GO:0016853">
    <property type="term" value="F:isomerase activity"/>
    <property type="evidence" value="ECO:0007669"/>
    <property type="project" value="UniProtKB-ARBA"/>
</dbReference>
<name>A0A7W7XAJ7_9ACTN</name>
<feature type="domain" description="Rv2993c-like N-terminal" evidence="3">
    <location>
        <begin position="9"/>
        <end position="62"/>
    </location>
</feature>
<dbReference type="Proteomes" id="UP000582643">
    <property type="component" value="Unassembled WGS sequence"/>
</dbReference>
<evidence type="ECO:0000256" key="1">
    <source>
        <dbReference type="ARBA" id="ARBA00022723"/>
    </source>
</evidence>
<keyword evidence="1" id="KW-0479">Metal-binding</keyword>
<dbReference type="GO" id="GO:0019752">
    <property type="term" value="P:carboxylic acid metabolic process"/>
    <property type="evidence" value="ECO:0007669"/>
    <property type="project" value="UniProtKB-ARBA"/>
</dbReference>
<evidence type="ECO:0000313" key="4">
    <source>
        <dbReference type="EMBL" id="MBB4981559.1"/>
    </source>
</evidence>
<reference evidence="4 5" key="1">
    <citation type="submission" date="2020-08" db="EMBL/GenBank/DDBJ databases">
        <title>Genomic Encyclopedia of Type Strains, Phase III (KMG-III): the genomes of soil and plant-associated and newly described type strains.</title>
        <authorList>
            <person name="Whitman W."/>
        </authorList>
    </citation>
    <scope>NUCLEOTIDE SEQUENCE [LARGE SCALE GENOMIC DNA]</scope>
    <source>
        <strain evidence="4 5">SFB5A</strain>
    </source>
</reference>
<evidence type="ECO:0000259" key="2">
    <source>
        <dbReference type="Pfam" id="PF01557"/>
    </source>
</evidence>
<dbReference type="InterPro" id="IPR011234">
    <property type="entry name" value="Fumarylacetoacetase-like_C"/>
</dbReference>
<dbReference type="FunFam" id="3.90.850.10:FF:000002">
    <property type="entry name" value="2-hydroxyhepta-2,4-diene-1,7-dioate isomerase"/>
    <property type="match status" value="1"/>
</dbReference>
<dbReference type="PANTHER" id="PTHR11820:SF7">
    <property type="entry name" value="ACYLPYRUVASE FAHD1, MITOCHONDRIAL"/>
    <property type="match status" value="1"/>
</dbReference>
<protein>
    <submittedName>
        <fullName evidence="4">2-keto-4-pentenoate hydratase/2-oxohepta-3-ene-1,7-dioic acid hydratase in catechol pathway</fullName>
    </submittedName>
</protein>
<dbReference type="Pfam" id="PF10370">
    <property type="entry name" value="Rv2993c-like_N"/>
    <property type="match status" value="1"/>
</dbReference>
<dbReference type="Pfam" id="PF01557">
    <property type="entry name" value="FAA_hydrolase"/>
    <property type="match status" value="1"/>
</dbReference>
<dbReference type="PANTHER" id="PTHR11820">
    <property type="entry name" value="ACYLPYRUVASE"/>
    <property type="match status" value="1"/>
</dbReference>